<reference evidence="2" key="1">
    <citation type="journal article" date="2023" name="Science">
        <title>Genome structures resolve the early diversification of teleost fishes.</title>
        <authorList>
            <person name="Parey E."/>
            <person name="Louis A."/>
            <person name="Montfort J."/>
            <person name="Bouchez O."/>
            <person name="Roques C."/>
            <person name="Iampietro C."/>
            <person name="Lluch J."/>
            <person name="Castinel A."/>
            <person name="Donnadieu C."/>
            <person name="Desvignes T."/>
            <person name="Floi Bucao C."/>
            <person name="Jouanno E."/>
            <person name="Wen M."/>
            <person name="Mejri S."/>
            <person name="Dirks R."/>
            <person name="Jansen H."/>
            <person name="Henkel C."/>
            <person name="Chen W.J."/>
            <person name="Zahm M."/>
            <person name="Cabau C."/>
            <person name="Klopp C."/>
            <person name="Thompson A.W."/>
            <person name="Robinson-Rechavi M."/>
            <person name="Braasch I."/>
            <person name="Lecointre G."/>
            <person name="Bobe J."/>
            <person name="Postlethwait J.H."/>
            <person name="Berthelot C."/>
            <person name="Roest Crollius H."/>
            <person name="Guiguen Y."/>
        </authorList>
    </citation>
    <scope>NUCLEOTIDE SEQUENCE</scope>
    <source>
        <strain evidence="2">NC1722</strain>
    </source>
</reference>
<feature type="compositionally biased region" description="Polar residues" evidence="1">
    <location>
        <begin position="143"/>
        <end position="158"/>
    </location>
</feature>
<dbReference type="Proteomes" id="UP001221898">
    <property type="component" value="Unassembled WGS sequence"/>
</dbReference>
<accession>A0AAD7W336</accession>
<dbReference type="AlphaFoldDB" id="A0AAD7W336"/>
<feature type="region of interest" description="Disordered" evidence="1">
    <location>
        <begin position="61"/>
        <end position="158"/>
    </location>
</feature>
<feature type="compositionally biased region" description="Polar residues" evidence="1">
    <location>
        <begin position="64"/>
        <end position="75"/>
    </location>
</feature>
<evidence type="ECO:0000256" key="1">
    <source>
        <dbReference type="SAM" id="MobiDB-lite"/>
    </source>
</evidence>
<organism evidence="2 3">
    <name type="scientific">Aldrovandia affinis</name>
    <dbReference type="NCBI Taxonomy" id="143900"/>
    <lineage>
        <taxon>Eukaryota</taxon>
        <taxon>Metazoa</taxon>
        <taxon>Chordata</taxon>
        <taxon>Craniata</taxon>
        <taxon>Vertebrata</taxon>
        <taxon>Euteleostomi</taxon>
        <taxon>Actinopterygii</taxon>
        <taxon>Neopterygii</taxon>
        <taxon>Teleostei</taxon>
        <taxon>Notacanthiformes</taxon>
        <taxon>Halosauridae</taxon>
        <taxon>Aldrovandia</taxon>
    </lineage>
</organism>
<feature type="compositionally biased region" description="Low complexity" evidence="1">
    <location>
        <begin position="97"/>
        <end position="120"/>
    </location>
</feature>
<keyword evidence="3" id="KW-1185">Reference proteome</keyword>
<evidence type="ECO:0000313" key="3">
    <source>
        <dbReference type="Proteomes" id="UP001221898"/>
    </source>
</evidence>
<proteinExistence type="predicted"/>
<comment type="caution">
    <text evidence="2">The sequence shown here is derived from an EMBL/GenBank/DDBJ whole genome shotgun (WGS) entry which is preliminary data.</text>
</comment>
<gene>
    <name evidence="2" type="ORF">AAFF_G00242390</name>
</gene>
<evidence type="ECO:0000313" key="2">
    <source>
        <dbReference type="EMBL" id="KAJ8378424.1"/>
    </source>
</evidence>
<protein>
    <submittedName>
        <fullName evidence="2">Uncharacterized protein</fullName>
    </submittedName>
</protein>
<dbReference type="EMBL" id="JAINUG010000320">
    <property type="protein sequence ID" value="KAJ8378424.1"/>
    <property type="molecule type" value="Genomic_DNA"/>
</dbReference>
<name>A0AAD7W336_9TELE</name>
<sequence length="158" mass="17353">MTVRTCHTQMLLCMRSSASGMWFQITYSMRPKRTPPSGATTSQRAPQLFPCLPLCCMTRHSGRRQSSSTQATSWTKRAGSLRETPSCPSLRVGGCVSGRPWPRWSSSCSSPPSCRDSPSGLPQESSPRTWTFHPLQGSLAHPHTTSSAPSNTQRRADN</sequence>